<keyword evidence="2" id="KW-1185">Reference proteome</keyword>
<evidence type="ECO:0000313" key="2">
    <source>
        <dbReference type="Proteomes" id="UP000248340"/>
    </source>
</evidence>
<name>A0A319BXZ5_9EURO</name>
<sequence>MDKMSTSTAMPQQHLSLDNGEATRVYLELPLEENLEKEIEHFARLSRLGEYGEAQSYFDCTLRQHVDFFPVIAEYADMLIQQGAFKALYQFVPGRLETLGERLQDEQRRLLRLLKELARMYVLGSLYPTLCAARETLSYLRRLQTQDSPSDIQVCNPRSKSIPVLSC</sequence>
<dbReference type="OrthoDB" id="4838614at2759"/>
<dbReference type="AlphaFoldDB" id="A0A319BXZ5"/>
<dbReference type="EMBL" id="KZ821739">
    <property type="protein sequence ID" value="PYH77604.1"/>
    <property type="molecule type" value="Genomic_DNA"/>
</dbReference>
<dbReference type="GeneID" id="37138935"/>
<protein>
    <submittedName>
        <fullName evidence="1">Uncharacterized protein</fullName>
    </submittedName>
</protein>
<organism evidence="1 2">
    <name type="scientific">Aspergillus uvarum CBS 121591</name>
    <dbReference type="NCBI Taxonomy" id="1448315"/>
    <lineage>
        <taxon>Eukaryota</taxon>
        <taxon>Fungi</taxon>
        <taxon>Dikarya</taxon>
        <taxon>Ascomycota</taxon>
        <taxon>Pezizomycotina</taxon>
        <taxon>Eurotiomycetes</taxon>
        <taxon>Eurotiomycetidae</taxon>
        <taxon>Eurotiales</taxon>
        <taxon>Aspergillaceae</taxon>
        <taxon>Aspergillus</taxon>
        <taxon>Aspergillus subgen. Circumdati</taxon>
    </lineage>
</organism>
<dbReference type="Proteomes" id="UP000248340">
    <property type="component" value="Unassembled WGS sequence"/>
</dbReference>
<dbReference type="RefSeq" id="XP_025487804.1">
    <property type="nucleotide sequence ID" value="XM_025636194.1"/>
</dbReference>
<gene>
    <name evidence="1" type="ORF">BO82DRAFT_358115</name>
</gene>
<dbReference type="VEuPathDB" id="FungiDB:BO82DRAFT_358115"/>
<dbReference type="STRING" id="1448315.A0A319BXZ5"/>
<accession>A0A319BXZ5</accession>
<proteinExistence type="predicted"/>
<evidence type="ECO:0000313" key="1">
    <source>
        <dbReference type="EMBL" id="PYH77604.1"/>
    </source>
</evidence>
<reference evidence="1 2" key="1">
    <citation type="submission" date="2016-12" db="EMBL/GenBank/DDBJ databases">
        <title>The genomes of Aspergillus section Nigri reveals drivers in fungal speciation.</title>
        <authorList>
            <consortium name="DOE Joint Genome Institute"/>
            <person name="Vesth T.C."/>
            <person name="Nybo J."/>
            <person name="Theobald S."/>
            <person name="Brandl J."/>
            <person name="Frisvad J.C."/>
            <person name="Nielsen K.F."/>
            <person name="Lyhne E.K."/>
            <person name="Kogle M.E."/>
            <person name="Kuo A."/>
            <person name="Riley R."/>
            <person name="Clum A."/>
            <person name="Nolan M."/>
            <person name="Lipzen A."/>
            <person name="Salamov A."/>
            <person name="Henrissat B."/>
            <person name="Wiebenga A."/>
            <person name="De Vries R.P."/>
            <person name="Grigoriev I.V."/>
            <person name="Mortensen U.H."/>
            <person name="Andersen M.R."/>
            <person name="Baker S.E."/>
        </authorList>
    </citation>
    <scope>NUCLEOTIDE SEQUENCE [LARGE SCALE GENOMIC DNA]</scope>
    <source>
        <strain evidence="1 2">CBS 121591</strain>
    </source>
</reference>